<accession>A0A1F5SYG6</accession>
<evidence type="ECO:0000256" key="3">
    <source>
        <dbReference type="HAMAP-Rule" id="MF_01151"/>
    </source>
</evidence>
<dbReference type="AlphaFoldDB" id="A0A1F5SYG6"/>
<protein>
    <recommendedName>
        <fullName evidence="3">Protein GrpE</fullName>
    </recommendedName>
    <alternativeName>
        <fullName evidence="3">HSP-70 cofactor</fullName>
    </alternativeName>
</protein>
<dbReference type="GO" id="GO:0042803">
    <property type="term" value="F:protein homodimerization activity"/>
    <property type="evidence" value="ECO:0007669"/>
    <property type="project" value="InterPro"/>
</dbReference>
<feature type="coiled-coil region" evidence="5">
    <location>
        <begin position="1"/>
        <end position="36"/>
    </location>
</feature>
<evidence type="ECO:0000256" key="4">
    <source>
        <dbReference type="RuleBase" id="RU004478"/>
    </source>
</evidence>
<dbReference type="InterPro" id="IPR013805">
    <property type="entry name" value="GrpE_CC"/>
</dbReference>
<keyword evidence="3" id="KW-0346">Stress response</keyword>
<evidence type="ECO:0000313" key="6">
    <source>
        <dbReference type="EMBL" id="OGF31765.1"/>
    </source>
</evidence>
<dbReference type="SUPFAM" id="SSF51064">
    <property type="entry name" value="Head domain of nucleotide exchange factor GrpE"/>
    <property type="match status" value="1"/>
</dbReference>
<dbReference type="STRING" id="1798002.A2478_04745"/>
<keyword evidence="3" id="KW-0963">Cytoplasm</keyword>
<dbReference type="Pfam" id="PF01025">
    <property type="entry name" value="GrpE"/>
    <property type="match status" value="1"/>
</dbReference>
<proteinExistence type="inferred from homology"/>
<organism evidence="6 7">
    <name type="scientific">Candidatus Falkowbacteria bacterium RIFOXYC2_FULL_36_12</name>
    <dbReference type="NCBI Taxonomy" id="1798002"/>
    <lineage>
        <taxon>Bacteria</taxon>
        <taxon>Candidatus Falkowiibacteriota</taxon>
    </lineage>
</organism>
<comment type="subcellular location">
    <subcellularLocation>
        <location evidence="3">Cytoplasm</location>
    </subcellularLocation>
</comment>
<dbReference type="PRINTS" id="PR00773">
    <property type="entry name" value="GRPEPROTEIN"/>
</dbReference>
<dbReference type="CDD" id="cd00446">
    <property type="entry name" value="GrpE"/>
    <property type="match status" value="1"/>
</dbReference>
<dbReference type="InterPro" id="IPR000740">
    <property type="entry name" value="GrpE"/>
</dbReference>
<sequence>MKEKKDKKDTLIEKLKQEAGENLAGWQRAKADYENLTKENARDRLEYIKYANANLIMELLPIYDNFKLAFNAVPEADKTSSWVIGLQHIMKQMQDFLQSNGIEEIQTYCQNFDPELHEAVESVADANFDNGQIIKTIKSGYKLHHKIIQVAKVVVCENKK</sequence>
<dbReference type="InterPro" id="IPR009012">
    <property type="entry name" value="GrpE_head"/>
</dbReference>
<dbReference type="GO" id="GO:0051087">
    <property type="term" value="F:protein-folding chaperone binding"/>
    <property type="evidence" value="ECO:0007669"/>
    <property type="project" value="InterPro"/>
</dbReference>
<evidence type="ECO:0000256" key="1">
    <source>
        <dbReference type="ARBA" id="ARBA00009054"/>
    </source>
</evidence>
<reference evidence="6 7" key="1">
    <citation type="journal article" date="2016" name="Nat. Commun.">
        <title>Thousands of microbial genomes shed light on interconnected biogeochemical processes in an aquifer system.</title>
        <authorList>
            <person name="Anantharaman K."/>
            <person name="Brown C.T."/>
            <person name="Hug L.A."/>
            <person name="Sharon I."/>
            <person name="Castelle C.J."/>
            <person name="Probst A.J."/>
            <person name="Thomas B.C."/>
            <person name="Singh A."/>
            <person name="Wilkins M.J."/>
            <person name="Karaoz U."/>
            <person name="Brodie E.L."/>
            <person name="Williams K.H."/>
            <person name="Hubbard S.S."/>
            <person name="Banfield J.F."/>
        </authorList>
    </citation>
    <scope>NUCLEOTIDE SEQUENCE [LARGE SCALE GENOMIC DNA]</scope>
</reference>
<keyword evidence="2 3" id="KW-0143">Chaperone</keyword>
<dbReference type="SUPFAM" id="SSF58014">
    <property type="entry name" value="Coiled-coil domain of nucleotide exchange factor GrpE"/>
    <property type="match status" value="1"/>
</dbReference>
<keyword evidence="5" id="KW-0175">Coiled coil</keyword>
<name>A0A1F5SYG6_9BACT</name>
<comment type="similarity">
    <text evidence="1 3 4">Belongs to the GrpE family.</text>
</comment>
<evidence type="ECO:0000256" key="5">
    <source>
        <dbReference type="SAM" id="Coils"/>
    </source>
</evidence>
<comment type="function">
    <text evidence="3">Participates actively in the response to hyperosmotic and heat shock by preventing the aggregation of stress-denatured proteins, in association with DnaK and GrpE. It is the nucleotide exchange factor for DnaK and may function as a thermosensor. Unfolded proteins bind initially to DnaJ; upon interaction with the DnaJ-bound protein, DnaK hydrolyzes its bound ATP, resulting in the formation of a stable complex. GrpE releases ADP from DnaK; ATP binding to DnaK triggers the release of the substrate protein, thus completing the reaction cycle. Several rounds of ATP-dependent interactions between DnaJ, DnaK and GrpE are required for fully efficient folding.</text>
</comment>
<dbReference type="Gene3D" id="2.30.22.10">
    <property type="entry name" value="Head domain of nucleotide exchange factor GrpE"/>
    <property type="match status" value="1"/>
</dbReference>
<comment type="subunit">
    <text evidence="3">Homodimer.</text>
</comment>
<dbReference type="PANTHER" id="PTHR21237:SF23">
    <property type="entry name" value="GRPE PROTEIN HOMOLOG, MITOCHONDRIAL"/>
    <property type="match status" value="1"/>
</dbReference>
<dbReference type="EMBL" id="MFGJ01000007">
    <property type="protein sequence ID" value="OGF31765.1"/>
    <property type="molecule type" value="Genomic_DNA"/>
</dbReference>
<evidence type="ECO:0000256" key="2">
    <source>
        <dbReference type="ARBA" id="ARBA00023186"/>
    </source>
</evidence>
<dbReference type="Gene3D" id="3.90.20.20">
    <property type="match status" value="1"/>
</dbReference>
<dbReference type="GO" id="GO:0005737">
    <property type="term" value="C:cytoplasm"/>
    <property type="evidence" value="ECO:0007669"/>
    <property type="project" value="UniProtKB-SubCell"/>
</dbReference>
<evidence type="ECO:0000313" key="7">
    <source>
        <dbReference type="Proteomes" id="UP000179001"/>
    </source>
</evidence>
<gene>
    <name evidence="3" type="primary">grpE</name>
    <name evidence="6" type="ORF">A2478_04745</name>
</gene>
<dbReference type="PANTHER" id="PTHR21237">
    <property type="entry name" value="GRPE PROTEIN"/>
    <property type="match status" value="1"/>
</dbReference>
<dbReference type="HAMAP" id="MF_01151">
    <property type="entry name" value="GrpE"/>
    <property type="match status" value="1"/>
</dbReference>
<dbReference type="GO" id="GO:0051082">
    <property type="term" value="F:unfolded protein binding"/>
    <property type="evidence" value="ECO:0007669"/>
    <property type="project" value="TreeGrafter"/>
</dbReference>
<dbReference type="GO" id="GO:0006457">
    <property type="term" value="P:protein folding"/>
    <property type="evidence" value="ECO:0007669"/>
    <property type="project" value="InterPro"/>
</dbReference>
<dbReference type="Proteomes" id="UP000179001">
    <property type="component" value="Unassembled WGS sequence"/>
</dbReference>
<dbReference type="GO" id="GO:0000774">
    <property type="term" value="F:adenyl-nucleotide exchange factor activity"/>
    <property type="evidence" value="ECO:0007669"/>
    <property type="project" value="InterPro"/>
</dbReference>
<comment type="caution">
    <text evidence="6">The sequence shown here is derived from an EMBL/GenBank/DDBJ whole genome shotgun (WGS) entry which is preliminary data.</text>
</comment>